<evidence type="ECO:0000256" key="14">
    <source>
        <dbReference type="SAM" id="MobiDB-lite"/>
    </source>
</evidence>
<dbReference type="GO" id="GO:0005794">
    <property type="term" value="C:Golgi apparatus"/>
    <property type="evidence" value="ECO:0007669"/>
    <property type="project" value="UniProtKB-SubCell"/>
</dbReference>
<keyword evidence="9 13" id="KW-0342">GTP-binding</keyword>
<dbReference type="FunFam" id="3.40.50.300:FF:003500">
    <property type="entry name" value="ADP-ribosylation factor 1"/>
    <property type="match status" value="1"/>
</dbReference>
<dbReference type="AlphaFoldDB" id="L8WIR7"/>
<dbReference type="GO" id="GO:0003924">
    <property type="term" value="F:GTPase activity"/>
    <property type="evidence" value="ECO:0007669"/>
    <property type="project" value="InterPro"/>
</dbReference>
<dbReference type="SMART" id="SM00177">
    <property type="entry name" value="ARF"/>
    <property type="match status" value="1"/>
</dbReference>
<proteinExistence type="inferred from homology"/>
<evidence type="ECO:0000256" key="11">
    <source>
        <dbReference type="ARBA" id="ARBA00053326"/>
    </source>
</evidence>
<protein>
    <recommendedName>
        <fullName evidence="12">ADP-ribosylation factor</fullName>
    </recommendedName>
</protein>
<evidence type="ECO:0000313" key="16">
    <source>
        <dbReference type="Proteomes" id="UP000011668"/>
    </source>
</evidence>
<dbReference type="SUPFAM" id="SSF52540">
    <property type="entry name" value="P-loop containing nucleoside triphosphate hydrolases"/>
    <property type="match status" value="1"/>
</dbReference>
<dbReference type="GO" id="GO:0016192">
    <property type="term" value="P:vesicle-mediated transport"/>
    <property type="evidence" value="ECO:0007669"/>
    <property type="project" value="UniProtKB-KW"/>
</dbReference>
<feature type="compositionally biased region" description="Polar residues" evidence="14">
    <location>
        <begin position="34"/>
        <end position="49"/>
    </location>
</feature>
<dbReference type="Proteomes" id="UP000011668">
    <property type="component" value="Unassembled WGS sequence"/>
</dbReference>
<comment type="similarity">
    <text evidence="2">Belongs to the small GTPase superfamily. Arf family.</text>
</comment>
<sequence>MVYLVNPTMFESHTITWLGFGFCLHPATRLPPRISTTSTSRDGPFNNYSKKQDEGARDENPFPRFGQRGQDYHIKTAERTGCHVDQSHTWLRDFYNNIRKVSIEYTVGDVGGQRTLRPYWRNYFEQTDVLVWVVDSGDRLRIEDCREELHALLQEQRLAGASLLVFANKQDITGSMSDEEIKEALDLPSIRSHHWKIQPCSAVTGENVQAGLEWAVSDVAQRVYWGVIDESRPNATTPMKLSSN</sequence>
<evidence type="ECO:0000256" key="8">
    <source>
        <dbReference type="ARBA" id="ARBA00023034"/>
    </source>
</evidence>
<dbReference type="Pfam" id="PF00025">
    <property type="entry name" value="Arf"/>
    <property type="match status" value="1"/>
</dbReference>
<feature type="region of interest" description="Disordered" evidence="14">
    <location>
        <begin position="34"/>
        <end position="68"/>
    </location>
</feature>
<evidence type="ECO:0000256" key="4">
    <source>
        <dbReference type="ARBA" id="ARBA00022707"/>
    </source>
</evidence>
<evidence type="ECO:0000256" key="9">
    <source>
        <dbReference type="ARBA" id="ARBA00023134"/>
    </source>
</evidence>
<dbReference type="EMBL" id="AFRT01002474">
    <property type="protein sequence ID" value="ELU37775.1"/>
    <property type="molecule type" value="Genomic_DNA"/>
</dbReference>
<evidence type="ECO:0000256" key="3">
    <source>
        <dbReference type="ARBA" id="ARBA00022448"/>
    </source>
</evidence>
<keyword evidence="5 13" id="KW-0547">Nucleotide-binding</keyword>
<dbReference type="InterPro" id="IPR027417">
    <property type="entry name" value="P-loop_NTPase"/>
</dbReference>
<feature type="binding site" evidence="13">
    <location>
        <position position="112"/>
    </location>
    <ligand>
        <name>GTP</name>
        <dbReference type="ChEBI" id="CHEBI:37565"/>
    </ligand>
</feature>
<comment type="subcellular location">
    <subcellularLocation>
        <location evidence="1">Golgi apparatus</location>
    </subcellularLocation>
</comment>
<dbReference type="STRING" id="983506.L8WIR7"/>
<evidence type="ECO:0000256" key="1">
    <source>
        <dbReference type="ARBA" id="ARBA00004555"/>
    </source>
</evidence>
<keyword evidence="6" id="KW-0931">ER-Golgi transport</keyword>
<keyword evidence="8" id="KW-0333">Golgi apparatus</keyword>
<keyword evidence="7" id="KW-0653">Protein transport</keyword>
<dbReference type="PANTHER" id="PTHR45697">
    <property type="entry name" value="ADP-RIBOSYLATION FACTOR-LIKE PROTEIN 2-RELATED"/>
    <property type="match status" value="1"/>
</dbReference>
<organism evidence="15 16">
    <name type="scientific">Thanatephorus cucumeris (strain AG1-IA)</name>
    <name type="common">Rice sheath blight fungus</name>
    <name type="synonym">Rhizoctonia solani</name>
    <dbReference type="NCBI Taxonomy" id="983506"/>
    <lineage>
        <taxon>Eukaryota</taxon>
        <taxon>Fungi</taxon>
        <taxon>Dikarya</taxon>
        <taxon>Basidiomycota</taxon>
        <taxon>Agaricomycotina</taxon>
        <taxon>Agaricomycetes</taxon>
        <taxon>Cantharellales</taxon>
        <taxon>Ceratobasidiaceae</taxon>
        <taxon>Rhizoctonia</taxon>
        <taxon>Rhizoctonia solani AG-1</taxon>
    </lineage>
</organism>
<evidence type="ECO:0000256" key="5">
    <source>
        <dbReference type="ARBA" id="ARBA00022741"/>
    </source>
</evidence>
<dbReference type="PRINTS" id="PR00328">
    <property type="entry name" value="SAR1GTPBP"/>
</dbReference>
<dbReference type="InterPro" id="IPR044612">
    <property type="entry name" value="ARL2/3"/>
</dbReference>
<evidence type="ECO:0000256" key="7">
    <source>
        <dbReference type="ARBA" id="ARBA00022927"/>
    </source>
</evidence>
<keyword evidence="4" id="KW-0519">Myristate</keyword>
<keyword evidence="3" id="KW-0813">Transport</keyword>
<feature type="binding site" evidence="13">
    <location>
        <begin position="168"/>
        <end position="171"/>
    </location>
    <ligand>
        <name>GTP</name>
        <dbReference type="ChEBI" id="CHEBI:37565"/>
    </ligand>
</feature>
<evidence type="ECO:0000256" key="2">
    <source>
        <dbReference type="ARBA" id="ARBA00010290"/>
    </source>
</evidence>
<evidence type="ECO:0000256" key="10">
    <source>
        <dbReference type="ARBA" id="ARBA00023288"/>
    </source>
</evidence>
<keyword evidence="10" id="KW-0449">Lipoprotein</keyword>
<evidence type="ECO:0000256" key="13">
    <source>
        <dbReference type="PIRSR" id="PIRSR606689-1"/>
    </source>
</evidence>
<reference evidence="15 16" key="1">
    <citation type="journal article" date="2013" name="Nat. Commun.">
        <title>The evolution and pathogenic mechanisms of the rice sheath blight pathogen.</title>
        <authorList>
            <person name="Zheng A."/>
            <person name="Lin R."/>
            <person name="Xu L."/>
            <person name="Qin P."/>
            <person name="Tang C."/>
            <person name="Ai P."/>
            <person name="Zhang D."/>
            <person name="Liu Y."/>
            <person name="Sun Z."/>
            <person name="Feng H."/>
            <person name="Wang Y."/>
            <person name="Chen Y."/>
            <person name="Liang X."/>
            <person name="Fu R."/>
            <person name="Li Q."/>
            <person name="Zhang J."/>
            <person name="Yu X."/>
            <person name="Xie Z."/>
            <person name="Ding L."/>
            <person name="Guan P."/>
            <person name="Tang J."/>
            <person name="Liang Y."/>
            <person name="Wang S."/>
            <person name="Deng Q."/>
            <person name="Li S."/>
            <person name="Zhu J."/>
            <person name="Wang L."/>
            <person name="Liu H."/>
            <person name="Li P."/>
        </authorList>
    </citation>
    <scope>NUCLEOTIDE SEQUENCE [LARGE SCALE GENOMIC DNA]</scope>
    <source>
        <strain evidence="16">AG-1 IA</strain>
    </source>
</reference>
<keyword evidence="16" id="KW-1185">Reference proteome</keyword>
<gene>
    <name evidence="15" type="ORF">AG1IA_08196</name>
</gene>
<dbReference type="HOGENOM" id="CLU_1138659_0_0_1"/>
<dbReference type="GO" id="GO:0005525">
    <property type="term" value="F:GTP binding"/>
    <property type="evidence" value="ECO:0007669"/>
    <property type="project" value="UniProtKB-KW"/>
</dbReference>
<name>L8WIR7_THACA</name>
<dbReference type="Gene3D" id="3.40.50.300">
    <property type="entry name" value="P-loop containing nucleotide triphosphate hydrolases"/>
    <property type="match status" value="1"/>
</dbReference>
<comment type="function">
    <text evidence="11">GTP-binding protein involved in protein trafficking; may modulate vesicle budding and uncoating within the Golgi apparatus.</text>
</comment>
<dbReference type="PROSITE" id="PS51417">
    <property type="entry name" value="ARF"/>
    <property type="match status" value="1"/>
</dbReference>
<dbReference type="OrthoDB" id="2011769at2759"/>
<evidence type="ECO:0000256" key="6">
    <source>
        <dbReference type="ARBA" id="ARBA00022892"/>
    </source>
</evidence>
<comment type="caution">
    <text evidence="15">The sequence shown here is derived from an EMBL/GenBank/DDBJ whole genome shotgun (WGS) entry which is preliminary data.</text>
</comment>
<evidence type="ECO:0000313" key="15">
    <source>
        <dbReference type="EMBL" id="ELU37775.1"/>
    </source>
</evidence>
<accession>L8WIR7</accession>
<evidence type="ECO:0000256" key="12">
    <source>
        <dbReference type="ARBA" id="ARBA00070396"/>
    </source>
</evidence>
<dbReference type="GO" id="GO:0015031">
    <property type="term" value="P:protein transport"/>
    <property type="evidence" value="ECO:0007669"/>
    <property type="project" value="UniProtKB-KW"/>
</dbReference>
<dbReference type="InterPro" id="IPR006689">
    <property type="entry name" value="Small_GTPase_ARF/SAR"/>
</dbReference>
<feature type="compositionally biased region" description="Basic and acidic residues" evidence="14">
    <location>
        <begin position="50"/>
        <end position="61"/>
    </location>
</feature>